<sequence length="93" mass="10522">MSKTIEFVTVISSLLGLVVTGFSLWSVAQGVIKRLVIIHNRLTSLRGLFTLLTSRVNDMEEFMTTNHDYHIRGAACEMEESFSSQYEDEDTGF</sequence>
<organism evidence="1 2">
    <name type="scientific">Microcoleus anatoxicus PTRS2</name>
    <dbReference type="NCBI Taxonomy" id="2705321"/>
    <lineage>
        <taxon>Bacteria</taxon>
        <taxon>Bacillati</taxon>
        <taxon>Cyanobacteriota</taxon>
        <taxon>Cyanophyceae</taxon>
        <taxon>Oscillatoriophycideae</taxon>
        <taxon>Oscillatoriales</taxon>
        <taxon>Microcoleaceae</taxon>
        <taxon>Microcoleus</taxon>
        <taxon>Microcoleus anatoxicus</taxon>
    </lineage>
</organism>
<proteinExistence type="predicted"/>
<dbReference type="RefSeq" id="WP_340517109.1">
    <property type="nucleotide sequence ID" value="NZ_JBBLXS010000181.1"/>
</dbReference>
<evidence type="ECO:0000313" key="2">
    <source>
        <dbReference type="Proteomes" id="UP001384579"/>
    </source>
</evidence>
<dbReference type="Proteomes" id="UP001384579">
    <property type="component" value="Unassembled WGS sequence"/>
</dbReference>
<gene>
    <name evidence="1" type="ORF">WMG39_14800</name>
</gene>
<comment type="caution">
    <text evidence="1">The sequence shown here is derived from an EMBL/GenBank/DDBJ whole genome shotgun (WGS) entry which is preliminary data.</text>
</comment>
<reference evidence="1 2" key="1">
    <citation type="journal article" date="2020" name="Harmful Algae">
        <title>Molecular and morphological characterization of a novel dihydroanatoxin-a producing Microcoleus species (cyanobacteria) from the Russian River, California, USA.</title>
        <authorList>
            <person name="Conklin K.Y."/>
            <person name="Stancheva R."/>
            <person name="Otten T.G."/>
            <person name="Fadness R."/>
            <person name="Boyer G.L."/>
            <person name="Read B."/>
            <person name="Zhang X."/>
            <person name="Sheath R.G."/>
        </authorList>
    </citation>
    <scope>NUCLEOTIDE SEQUENCE [LARGE SCALE GENOMIC DNA]</scope>
    <source>
        <strain evidence="1 2">PTRS2</strain>
    </source>
</reference>
<evidence type="ECO:0000313" key="1">
    <source>
        <dbReference type="EMBL" id="MEK0186107.1"/>
    </source>
</evidence>
<accession>A0ABU8YP33</accession>
<name>A0ABU8YP33_9CYAN</name>
<keyword evidence="2" id="KW-1185">Reference proteome</keyword>
<protein>
    <submittedName>
        <fullName evidence="1">Uncharacterized protein</fullName>
    </submittedName>
</protein>
<dbReference type="EMBL" id="JBBLXS010000181">
    <property type="protein sequence ID" value="MEK0186107.1"/>
    <property type="molecule type" value="Genomic_DNA"/>
</dbReference>